<organism evidence="3">
    <name type="scientific">Legionella pneumophila</name>
    <dbReference type="NCBI Taxonomy" id="446"/>
    <lineage>
        <taxon>Bacteria</taxon>
        <taxon>Pseudomonadati</taxon>
        <taxon>Pseudomonadota</taxon>
        <taxon>Gammaproteobacteria</taxon>
        <taxon>Legionellales</taxon>
        <taxon>Legionellaceae</taxon>
        <taxon>Legionella</taxon>
    </lineage>
</organism>
<dbReference type="AlphaFoldDB" id="Q9AKY0"/>
<accession>Q9AKY0</accession>
<protein>
    <recommendedName>
        <fullName evidence="4">Chromosome partition protein Smc</fullName>
    </recommendedName>
</protein>
<dbReference type="SUPFAM" id="SSF57997">
    <property type="entry name" value="Tropomyosin"/>
    <property type="match status" value="1"/>
</dbReference>
<dbReference type="EMBL" id="AJ277755">
    <property type="protein sequence ID" value="CAC33465.1"/>
    <property type="molecule type" value="Genomic_DNA"/>
</dbReference>
<reference evidence="3" key="1">
    <citation type="journal article" date="2001" name="Mol. Microbiol.">
        <title>Chromosomal insertion and excision of a 30 kb unstable genetic element is responsible for phase variation of lipopolysaccharide and other virulence determinants in Legionella pneumophila.</title>
        <authorList>
            <person name="Lueneberg E."/>
            <person name="Mayer B."/>
            <person name="Daryab N."/>
            <person name="Kooistra O."/>
            <person name="Zaehringer U."/>
            <person name="Rohde M."/>
            <person name="Swanson J."/>
            <person name="Frosch M."/>
        </authorList>
    </citation>
    <scope>NUCLEOTIDE SEQUENCE</scope>
    <source>
        <strain evidence="3">Serogroup 1</strain>
    </source>
</reference>
<evidence type="ECO:0000256" key="1">
    <source>
        <dbReference type="SAM" id="Coils"/>
    </source>
</evidence>
<evidence type="ECO:0008006" key="4">
    <source>
        <dbReference type="Google" id="ProtNLM"/>
    </source>
</evidence>
<evidence type="ECO:0000256" key="2">
    <source>
        <dbReference type="SAM" id="MobiDB-lite"/>
    </source>
</evidence>
<keyword evidence="1" id="KW-0175">Coiled coil</keyword>
<feature type="region of interest" description="Disordered" evidence="2">
    <location>
        <begin position="351"/>
        <end position="373"/>
    </location>
</feature>
<proteinExistence type="predicted"/>
<feature type="coiled-coil region" evidence="1">
    <location>
        <begin position="134"/>
        <end position="226"/>
    </location>
</feature>
<name>Q9AKY0_LEGPN</name>
<sequence length="373" mass="43538">MRTMNLDQFNRAVYEVALTGQEHELSHVNAAAKMWRDEFDRLQKQAIDLGLLPEDVKVPNAPNYIMVMYNKNKIIEEGGKSARGEGTFANHLFQQFQATNEIVRQFTQSPFYTEAQALIKTNQEAMRRLPPERLKAINEKLIGIDKRIKELEKLKNKRPQEQLDKIEANIKSLNQNKKELSDSITKKQSDYVDQIKREIDSHAKSAADYKTRVKKSREKLNALKNKTSLQLKKIGEIRGRIKEIKGDTPKKERLKQQLDEANALHMKLKDQEKELSLRIKQEEDHIKTNAKRISELEAIAKHPERTLPELQKKIKELEDKIKSLEESKKPTSSEIRAHEKAIKELEKEKKTIEKSREITKEEKERLTKEIEAY</sequence>
<evidence type="ECO:0000313" key="3">
    <source>
        <dbReference type="EMBL" id="CAC33465.1"/>
    </source>
</evidence>